<dbReference type="EMBL" id="CAFBNM010000007">
    <property type="protein sequence ID" value="CAB4955579.1"/>
    <property type="molecule type" value="Genomic_DNA"/>
</dbReference>
<evidence type="ECO:0000313" key="7">
    <source>
        <dbReference type="EMBL" id="CAB4669161.1"/>
    </source>
</evidence>
<keyword evidence="3" id="KW-0378">Hydrolase</keyword>
<dbReference type="EMBL" id="CAFBQY010000004">
    <property type="protein sequence ID" value="CAB5071296.1"/>
    <property type="molecule type" value="Genomic_DNA"/>
</dbReference>
<organism evidence="8">
    <name type="scientific">freshwater metagenome</name>
    <dbReference type="NCBI Taxonomy" id="449393"/>
    <lineage>
        <taxon>unclassified sequences</taxon>
        <taxon>metagenomes</taxon>
        <taxon>ecological metagenomes</taxon>
    </lineage>
</organism>
<dbReference type="AlphaFoldDB" id="A0A6J6SL08"/>
<evidence type="ECO:0000256" key="1">
    <source>
        <dbReference type="ARBA" id="ARBA00001947"/>
    </source>
</evidence>
<dbReference type="EMBL" id="CAFBPO010000004">
    <property type="protein sequence ID" value="CAB5014582.1"/>
    <property type="molecule type" value="Genomic_DNA"/>
</dbReference>
<dbReference type="EMBL" id="CAEZXC010000011">
    <property type="protein sequence ID" value="CAB4669161.1"/>
    <property type="molecule type" value="Genomic_DNA"/>
</dbReference>
<evidence type="ECO:0000313" key="13">
    <source>
        <dbReference type="EMBL" id="CAB5014582.1"/>
    </source>
</evidence>
<dbReference type="InterPro" id="IPR051453">
    <property type="entry name" value="MBL_Glyoxalase_II"/>
</dbReference>
<dbReference type="Pfam" id="PF00753">
    <property type="entry name" value="Lactamase_B"/>
    <property type="match status" value="1"/>
</dbReference>
<dbReference type="PANTHER" id="PTHR46233:SF3">
    <property type="entry name" value="HYDROXYACYLGLUTATHIONE HYDROLASE GLOC"/>
    <property type="match status" value="1"/>
</dbReference>
<dbReference type="CDD" id="cd06262">
    <property type="entry name" value="metallo-hydrolase-like_MBL-fold"/>
    <property type="match status" value="1"/>
</dbReference>
<proteinExistence type="predicted"/>
<evidence type="ECO:0000256" key="4">
    <source>
        <dbReference type="ARBA" id="ARBA00022833"/>
    </source>
</evidence>
<dbReference type="GO" id="GO:0016787">
    <property type="term" value="F:hydrolase activity"/>
    <property type="evidence" value="ECO:0007669"/>
    <property type="project" value="UniProtKB-KW"/>
</dbReference>
<dbReference type="EMBL" id="CAEZUM010000005">
    <property type="protein sequence ID" value="CAB4592789.1"/>
    <property type="molecule type" value="Genomic_DNA"/>
</dbReference>
<evidence type="ECO:0000313" key="10">
    <source>
        <dbReference type="EMBL" id="CAB4839670.1"/>
    </source>
</evidence>
<evidence type="ECO:0000313" key="11">
    <source>
        <dbReference type="EMBL" id="CAB4955579.1"/>
    </source>
</evidence>
<dbReference type="EMBL" id="CAEZYT010000029">
    <property type="protein sequence ID" value="CAB4735561.1"/>
    <property type="molecule type" value="Genomic_DNA"/>
</dbReference>
<evidence type="ECO:0000313" key="12">
    <source>
        <dbReference type="EMBL" id="CAB4987639.1"/>
    </source>
</evidence>
<reference evidence="8" key="1">
    <citation type="submission" date="2020-05" db="EMBL/GenBank/DDBJ databases">
        <authorList>
            <person name="Chiriac C."/>
            <person name="Salcher M."/>
            <person name="Ghai R."/>
            <person name="Kavagutti S V."/>
        </authorList>
    </citation>
    <scope>NUCLEOTIDE SEQUENCE</scope>
</reference>
<accession>A0A6J6SL08</accession>
<evidence type="ECO:0000313" key="9">
    <source>
        <dbReference type="EMBL" id="CAB4803248.1"/>
    </source>
</evidence>
<dbReference type="InterPro" id="IPR001279">
    <property type="entry name" value="Metallo-B-lactamas"/>
</dbReference>
<dbReference type="PANTHER" id="PTHR46233">
    <property type="entry name" value="HYDROXYACYLGLUTATHIONE HYDROLASE GLOC"/>
    <property type="match status" value="1"/>
</dbReference>
<evidence type="ECO:0000256" key="3">
    <source>
        <dbReference type="ARBA" id="ARBA00022801"/>
    </source>
</evidence>
<dbReference type="EMBL" id="CAFAAN010000006">
    <property type="protein sequence ID" value="CAB4803248.1"/>
    <property type="molecule type" value="Genomic_DNA"/>
</dbReference>
<keyword evidence="4" id="KW-0862">Zinc</keyword>
<protein>
    <submittedName>
        <fullName evidence="8">Unannotated protein</fullName>
    </submittedName>
</protein>
<evidence type="ECO:0000256" key="2">
    <source>
        <dbReference type="ARBA" id="ARBA00022723"/>
    </source>
</evidence>
<dbReference type="EMBL" id="CAFAZW010000002">
    <property type="protein sequence ID" value="CAB4839670.1"/>
    <property type="molecule type" value="Genomic_DNA"/>
</dbReference>
<dbReference type="Gene3D" id="3.60.15.10">
    <property type="entry name" value="Ribonuclease Z/Hydroxyacylglutathione hydrolase-like"/>
    <property type="match status" value="1"/>
</dbReference>
<name>A0A6J6SL08_9ZZZZ</name>
<gene>
    <name evidence="6" type="ORF">UFOPK1824_00165</name>
    <name evidence="7" type="ORF">UFOPK2340_00311</name>
    <name evidence="8" type="ORF">UFOPK2772_00640</name>
    <name evidence="9" type="ORF">UFOPK3027_00783</name>
    <name evidence="10" type="ORF">UFOPK3256_00154</name>
    <name evidence="11" type="ORF">UFOPK3827_00852</name>
    <name evidence="12" type="ORF">UFOPK3982_00892</name>
    <name evidence="13" type="ORF">UFOPK4120_00444</name>
    <name evidence="14" type="ORF">UFOPK4404_00515</name>
</gene>
<evidence type="ECO:0000313" key="6">
    <source>
        <dbReference type="EMBL" id="CAB4592789.1"/>
    </source>
</evidence>
<evidence type="ECO:0000313" key="14">
    <source>
        <dbReference type="EMBL" id="CAB5071296.1"/>
    </source>
</evidence>
<feature type="domain" description="Metallo-beta-lactamase" evidence="5">
    <location>
        <begin position="41"/>
        <end position="226"/>
    </location>
</feature>
<dbReference type="InterPro" id="IPR036866">
    <property type="entry name" value="RibonucZ/Hydroxyglut_hydro"/>
</dbReference>
<dbReference type="EMBL" id="CAFBOO010000006">
    <property type="protein sequence ID" value="CAB4987639.1"/>
    <property type="molecule type" value="Genomic_DNA"/>
</dbReference>
<dbReference type="SUPFAM" id="SSF56281">
    <property type="entry name" value="Metallo-hydrolase/oxidoreductase"/>
    <property type="match status" value="1"/>
</dbReference>
<dbReference type="GO" id="GO:0046872">
    <property type="term" value="F:metal ion binding"/>
    <property type="evidence" value="ECO:0007669"/>
    <property type="project" value="UniProtKB-KW"/>
</dbReference>
<dbReference type="SMART" id="SM00849">
    <property type="entry name" value="Lactamase_B"/>
    <property type="match status" value="1"/>
</dbReference>
<keyword evidence="2" id="KW-0479">Metal-binding</keyword>
<comment type="cofactor">
    <cofactor evidence="1">
        <name>Zn(2+)</name>
        <dbReference type="ChEBI" id="CHEBI:29105"/>
    </cofactor>
</comment>
<sequence length="247" mass="26885">MRSSGDKRYPVLLVEESSRSKYAGNGGDLMLVTSFVAPMFATNCWIIASGPGQECIIVDPGMPDISHEITALVAEHGLKPIATLITHGHLDHTFSVKPLADGYGISAYIHAEDRDLLLRPQAAHGAEFLATLDAMEFSEPNEVKNLRHGDEIEILGMKITAIHAPGHTRGSTMFAINDEILISGDVLFAGSIGRTDLPSGSHEAMVKTLKTRVLPLSDDLRVLPGHGPETTIKFERKNNPYLKELRL</sequence>
<evidence type="ECO:0000259" key="5">
    <source>
        <dbReference type="SMART" id="SM00849"/>
    </source>
</evidence>
<evidence type="ECO:0000313" key="8">
    <source>
        <dbReference type="EMBL" id="CAB4735561.1"/>
    </source>
</evidence>